<comment type="similarity">
    <text evidence="2 9">Belongs to the universal ribosomal protein uS9 family.</text>
</comment>
<dbReference type="FunFam" id="3.30.230.10:FF:000035">
    <property type="entry name" value="28S ribosomal protein S9, mitochondrial"/>
    <property type="match status" value="1"/>
</dbReference>
<evidence type="ECO:0000256" key="8">
    <source>
        <dbReference type="ARBA" id="ARBA00076042"/>
    </source>
</evidence>
<dbReference type="Proteomes" id="UP000694556">
    <property type="component" value="Chromosome 1"/>
</dbReference>
<evidence type="ECO:0000256" key="4">
    <source>
        <dbReference type="ARBA" id="ARBA00022980"/>
    </source>
</evidence>
<dbReference type="GO" id="GO:0005763">
    <property type="term" value="C:mitochondrial small ribosomal subunit"/>
    <property type="evidence" value="ECO:0007669"/>
    <property type="project" value="TreeGrafter"/>
</dbReference>
<keyword evidence="12" id="KW-1185">Reference proteome</keyword>
<dbReference type="InterPro" id="IPR020568">
    <property type="entry name" value="Ribosomal_Su5_D2-typ_SF"/>
</dbReference>
<dbReference type="GO" id="GO:0003723">
    <property type="term" value="F:RNA binding"/>
    <property type="evidence" value="ECO:0007669"/>
    <property type="project" value="TreeGrafter"/>
</dbReference>
<feature type="compositionally biased region" description="Basic and acidic residues" evidence="10">
    <location>
        <begin position="73"/>
        <end position="84"/>
    </location>
</feature>
<dbReference type="GO" id="GO:0003735">
    <property type="term" value="F:structural constituent of ribosome"/>
    <property type="evidence" value="ECO:0007669"/>
    <property type="project" value="InterPro"/>
</dbReference>
<dbReference type="InterPro" id="IPR014721">
    <property type="entry name" value="Ribsml_uS5_D2-typ_fold_subgr"/>
</dbReference>
<sequence length="545" mass="60793">MCRRVLSKCSLNTSRLGAVPTALGSLSRCPTPLWVQTLSLTPSLTLPCPSSMPSPRVLSLSPESRAQRLPLRSPREGAAGRHDASPQPALLGAEQTQGPQPPLQHLHLHLHLPPPALPMPGAGQRHPRPPSWRRSAQARLRLCPPIVGTEAFPGPCCAEPGAAVMAAALRRLLRAGGRRGAALVAAAAACGPGPQTLRLIYTTTAAWKKNVAASGPEKYTEAFIKKQIEEFNLGKRHLANMMGEDPETFTQEDIDRAIAYLFPSGLFDKRARPMMKHPTEIFPEQRKIQWGEDGRPFHFLFYTGKQSYYSLMHDTYEKLLNVQKHQDQLAAQDLPPQKEKKNLVGSRWLTKTELEEMLLEKLSDDDYSRFIQLLQKLVMMPCGNIEENYIKKFSREISAQLQKVVIEPLKYDEQGVAFSTGEGRRKTSRATVAVYDNGTGKITVNGIDVLHYFPVLQDREQLLFPFQFLDRVGKHDMVCTVSGGGRSSQAGAIRLASAKALRSFVTEKEVEFMRQAGLLTVDPRVKERKKPGQEGARRKFTWKKR</sequence>
<evidence type="ECO:0000313" key="12">
    <source>
        <dbReference type="Proteomes" id="UP000694556"/>
    </source>
</evidence>
<reference evidence="11" key="3">
    <citation type="submission" date="2025-09" db="UniProtKB">
        <authorList>
            <consortium name="Ensembl"/>
        </authorList>
    </citation>
    <scope>IDENTIFICATION</scope>
</reference>
<feature type="region of interest" description="Disordered" evidence="10">
    <location>
        <begin position="49"/>
        <end position="100"/>
    </location>
</feature>
<dbReference type="InterPro" id="IPR000754">
    <property type="entry name" value="Ribosomal_uS9"/>
</dbReference>
<comment type="subcellular location">
    <subcellularLocation>
        <location evidence="1">Mitochondrion</location>
    </subcellularLocation>
</comment>
<dbReference type="PANTHER" id="PTHR21569">
    <property type="entry name" value="RIBOSOMAL PROTEIN S9"/>
    <property type="match status" value="1"/>
</dbReference>
<dbReference type="Gene3D" id="3.30.230.10">
    <property type="match status" value="1"/>
</dbReference>
<dbReference type="GO" id="GO:0006412">
    <property type="term" value="P:translation"/>
    <property type="evidence" value="ECO:0007669"/>
    <property type="project" value="InterPro"/>
</dbReference>
<dbReference type="SUPFAM" id="SSF54211">
    <property type="entry name" value="Ribosomal protein S5 domain 2-like"/>
    <property type="match status" value="1"/>
</dbReference>
<dbReference type="Pfam" id="PF00380">
    <property type="entry name" value="Ribosomal_S9"/>
    <property type="match status" value="1"/>
</dbReference>
<keyword evidence="3" id="KW-0809">Transit peptide</keyword>
<evidence type="ECO:0000256" key="2">
    <source>
        <dbReference type="ARBA" id="ARBA00005251"/>
    </source>
</evidence>
<evidence type="ECO:0000256" key="10">
    <source>
        <dbReference type="SAM" id="MobiDB-lite"/>
    </source>
</evidence>
<protein>
    <recommendedName>
        <fullName evidence="7">Small ribosomal subunit protein uS9m</fullName>
    </recommendedName>
    <alternativeName>
        <fullName evidence="8">28S ribosomal protein S9, mitochondrial</fullName>
    </alternativeName>
</protein>
<keyword evidence="6 9" id="KW-0687">Ribonucleoprotein</keyword>
<reference evidence="11" key="2">
    <citation type="submission" date="2025-08" db="UniProtKB">
        <authorList>
            <consortium name="Ensembl"/>
        </authorList>
    </citation>
    <scope>IDENTIFICATION</scope>
</reference>
<evidence type="ECO:0000256" key="3">
    <source>
        <dbReference type="ARBA" id="ARBA00022946"/>
    </source>
</evidence>
<evidence type="ECO:0000256" key="1">
    <source>
        <dbReference type="ARBA" id="ARBA00004173"/>
    </source>
</evidence>
<proteinExistence type="inferred from homology"/>
<evidence type="ECO:0000256" key="7">
    <source>
        <dbReference type="ARBA" id="ARBA00039318"/>
    </source>
</evidence>
<reference evidence="11" key="1">
    <citation type="submission" date="2018-09" db="EMBL/GenBank/DDBJ databases">
        <title>Common duck and Muscovy duck high density SNP chip.</title>
        <authorList>
            <person name="Vignal A."/>
            <person name="Thebault N."/>
            <person name="Warren W.C."/>
        </authorList>
    </citation>
    <scope>NUCLEOTIDE SEQUENCE [LARGE SCALE GENOMIC DNA]</scope>
</reference>
<dbReference type="AlphaFoldDB" id="A0A8C3BV59"/>
<dbReference type="Ensembl" id="ENSCMMT00000012369.1">
    <property type="protein sequence ID" value="ENSCMMP00000011240.1"/>
    <property type="gene ID" value="ENSCMMG00000007114.1"/>
</dbReference>
<accession>A0A8C3BV59</accession>
<feature type="region of interest" description="Disordered" evidence="10">
    <location>
        <begin position="524"/>
        <end position="545"/>
    </location>
</feature>
<dbReference type="GO" id="GO:0005743">
    <property type="term" value="C:mitochondrial inner membrane"/>
    <property type="evidence" value="ECO:0007669"/>
    <property type="project" value="UniProtKB-ARBA"/>
</dbReference>
<keyword evidence="4 9" id="KW-0689">Ribosomal protein</keyword>
<evidence type="ECO:0000313" key="11">
    <source>
        <dbReference type="Ensembl" id="ENSCMMP00000011240.1"/>
    </source>
</evidence>
<dbReference type="PANTHER" id="PTHR21569:SF1">
    <property type="entry name" value="SMALL RIBOSOMAL SUBUNIT PROTEIN US9M"/>
    <property type="match status" value="1"/>
</dbReference>
<organism evidence="11 12">
    <name type="scientific">Cairina moschata</name>
    <name type="common">Muscovy duck</name>
    <dbReference type="NCBI Taxonomy" id="8855"/>
    <lineage>
        <taxon>Eukaryota</taxon>
        <taxon>Metazoa</taxon>
        <taxon>Chordata</taxon>
        <taxon>Craniata</taxon>
        <taxon>Vertebrata</taxon>
        <taxon>Euteleostomi</taxon>
        <taxon>Archelosauria</taxon>
        <taxon>Archosauria</taxon>
        <taxon>Dinosauria</taxon>
        <taxon>Saurischia</taxon>
        <taxon>Theropoda</taxon>
        <taxon>Coelurosauria</taxon>
        <taxon>Aves</taxon>
        <taxon>Neognathae</taxon>
        <taxon>Galloanserae</taxon>
        <taxon>Anseriformes</taxon>
        <taxon>Anatidae</taxon>
        <taxon>Anatinae</taxon>
        <taxon>Cairina</taxon>
    </lineage>
</organism>
<dbReference type="InterPro" id="IPR020574">
    <property type="entry name" value="Ribosomal_uS9_CS"/>
</dbReference>
<evidence type="ECO:0000256" key="5">
    <source>
        <dbReference type="ARBA" id="ARBA00023128"/>
    </source>
</evidence>
<name>A0A8C3BV59_CAIMO</name>
<evidence type="ECO:0000256" key="9">
    <source>
        <dbReference type="RuleBase" id="RU003815"/>
    </source>
</evidence>
<evidence type="ECO:0000256" key="6">
    <source>
        <dbReference type="ARBA" id="ARBA00023274"/>
    </source>
</evidence>
<dbReference type="PROSITE" id="PS00360">
    <property type="entry name" value="RIBOSOMAL_S9"/>
    <property type="match status" value="1"/>
</dbReference>
<keyword evidence="5" id="KW-0496">Mitochondrion</keyword>